<accession>A0AA41QMQ5</accession>
<name>A0AA41QMQ5_9HYPH</name>
<keyword evidence="2 7" id="KW-0813">Transport</keyword>
<dbReference type="CDD" id="cd06261">
    <property type="entry name" value="TM_PBP2"/>
    <property type="match status" value="1"/>
</dbReference>
<feature type="transmembrane region" description="Helical" evidence="7">
    <location>
        <begin position="81"/>
        <end position="101"/>
    </location>
</feature>
<dbReference type="PROSITE" id="PS50928">
    <property type="entry name" value="ABC_TM1"/>
    <property type="match status" value="1"/>
</dbReference>
<dbReference type="GO" id="GO:0055085">
    <property type="term" value="P:transmembrane transport"/>
    <property type="evidence" value="ECO:0007669"/>
    <property type="project" value="InterPro"/>
</dbReference>
<evidence type="ECO:0000256" key="3">
    <source>
        <dbReference type="ARBA" id="ARBA00022475"/>
    </source>
</evidence>
<evidence type="ECO:0000259" key="8">
    <source>
        <dbReference type="PROSITE" id="PS50928"/>
    </source>
</evidence>
<evidence type="ECO:0000256" key="5">
    <source>
        <dbReference type="ARBA" id="ARBA00022989"/>
    </source>
</evidence>
<dbReference type="GO" id="GO:0005886">
    <property type="term" value="C:plasma membrane"/>
    <property type="evidence" value="ECO:0007669"/>
    <property type="project" value="UniProtKB-SubCell"/>
</dbReference>
<feature type="domain" description="ABC transmembrane type-1" evidence="8">
    <location>
        <begin position="76"/>
        <end position="289"/>
    </location>
</feature>
<comment type="similarity">
    <text evidence="7">Belongs to the binding-protein-dependent transport system permease family.</text>
</comment>
<feature type="transmembrane region" description="Helical" evidence="7">
    <location>
        <begin position="20"/>
        <end position="44"/>
    </location>
</feature>
<dbReference type="AlphaFoldDB" id="A0AA41QMQ5"/>
<keyword evidence="6 7" id="KW-0472">Membrane</keyword>
<evidence type="ECO:0000256" key="2">
    <source>
        <dbReference type="ARBA" id="ARBA00022448"/>
    </source>
</evidence>
<dbReference type="Proteomes" id="UP001156140">
    <property type="component" value="Unassembled WGS sequence"/>
</dbReference>
<dbReference type="InterPro" id="IPR035906">
    <property type="entry name" value="MetI-like_sf"/>
</dbReference>
<proteinExistence type="inferred from homology"/>
<evidence type="ECO:0000256" key="4">
    <source>
        <dbReference type="ARBA" id="ARBA00022692"/>
    </source>
</evidence>
<feature type="transmembrane region" description="Helical" evidence="7">
    <location>
        <begin position="113"/>
        <end position="133"/>
    </location>
</feature>
<feature type="transmembrane region" description="Helical" evidence="7">
    <location>
        <begin position="162"/>
        <end position="185"/>
    </location>
</feature>
<dbReference type="PANTHER" id="PTHR30193">
    <property type="entry name" value="ABC TRANSPORTER PERMEASE PROTEIN"/>
    <property type="match status" value="1"/>
</dbReference>
<evidence type="ECO:0000256" key="6">
    <source>
        <dbReference type="ARBA" id="ARBA00023136"/>
    </source>
</evidence>
<dbReference type="InterPro" id="IPR051393">
    <property type="entry name" value="ABC_transporter_permease"/>
</dbReference>
<feature type="transmembrane region" description="Helical" evidence="7">
    <location>
        <begin position="222"/>
        <end position="243"/>
    </location>
</feature>
<evidence type="ECO:0000313" key="9">
    <source>
        <dbReference type="EMBL" id="MCI0127298.1"/>
    </source>
</evidence>
<dbReference type="Pfam" id="PF00528">
    <property type="entry name" value="BPD_transp_1"/>
    <property type="match status" value="1"/>
</dbReference>
<dbReference type="SUPFAM" id="SSF161098">
    <property type="entry name" value="MetI-like"/>
    <property type="match status" value="1"/>
</dbReference>
<gene>
    <name evidence="9" type="ORF">ML536_10725</name>
</gene>
<reference evidence="9" key="1">
    <citation type="submission" date="2022-03" db="EMBL/GenBank/DDBJ databases">
        <title>The complete genome sequence of a Methyloterrigena soli.</title>
        <authorList>
            <person name="Zi Z."/>
        </authorList>
    </citation>
    <scope>NUCLEOTIDE SEQUENCE</scope>
    <source>
        <strain evidence="9">M48</strain>
    </source>
</reference>
<comment type="caution">
    <text evidence="9">The sequence shown here is derived from an EMBL/GenBank/DDBJ whole genome shotgun (WGS) entry which is preliminary data.</text>
</comment>
<evidence type="ECO:0000313" key="10">
    <source>
        <dbReference type="Proteomes" id="UP001156140"/>
    </source>
</evidence>
<sequence>MAPRPDKPGAMARAEERAAWLVLAPSLVLFLAFTVVPVISAFIISFTEWNLFNAVNFVGFGNYVGLLHDEIFLKVLGNTGYFVLVSVPIQIAIALLCALALNRGVRGQTFFRVVYFLPVVTSTVAAALVWSWLFNSNFGLINAGLSLVGVTDLPKWMGSTKWAMPAVIIVSIWQNLGYAMVLFLAGLQNIHQEVRDAAELDGATGWDRFWTITLPLLSPTMFFVLIISIIGSFQVFELVFVMTKAGPANATNTLVYYIYQNGFQFYQMGYASAAAMILFLIVLVFTLAQYRLQDRWVHYG</sequence>
<keyword evidence="4 7" id="KW-0812">Transmembrane</keyword>
<comment type="subcellular location">
    <subcellularLocation>
        <location evidence="1 7">Cell membrane</location>
        <topology evidence="1 7">Multi-pass membrane protein</topology>
    </subcellularLocation>
</comment>
<keyword evidence="10" id="KW-1185">Reference proteome</keyword>
<protein>
    <submittedName>
        <fullName evidence="9">Sugar ABC transporter permease</fullName>
    </submittedName>
</protein>
<feature type="transmembrane region" description="Helical" evidence="7">
    <location>
        <begin position="263"/>
        <end position="288"/>
    </location>
</feature>
<dbReference type="EMBL" id="JALAZD010000001">
    <property type="protein sequence ID" value="MCI0127298.1"/>
    <property type="molecule type" value="Genomic_DNA"/>
</dbReference>
<keyword evidence="3" id="KW-1003">Cell membrane</keyword>
<organism evidence="9 10">
    <name type="scientific">Paradevosia shaoguanensis</name>
    <dbReference type="NCBI Taxonomy" id="1335043"/>
    <lineage>
        <taxon>Bacteria</taxon>
        <taxon>Pseudomonadati</taxon>
        <taxon>Pseudomonadota</taxon>
        <taxon>Alphaproteobacteria</taxon>
        <taxon>Hyphomicrobiales</taxon>
        <taxon>Devosiaceae</taxon>
        <taxon>Paradevosia</taxon>
    </lineage>
</organism>
<dbReference type="Gene3D" id="1.10.3720.10">
    <property type="entry name" value="MetI-like"/>
    <property type="match status" value="1"/>
</dbReference>
<dbReference type="RefSeq" id="WP_281735870.1">
    <property type="nucleotide sequence ID" value="NZ_JAKETQ010000001.1"/>
</dbReference>
<dbReference type="PANTHER" id="PTHR30193:SF37">
    <property type="entry name" value="INNER MEMBRANE ABC TRANSPORTER PERMEASE PROTEIN YCJO"/>
    <property type="match status" value="1"/>
</dbReference>
<dbReference type="InterPro" id="IPR000515">
    <property type="entry name" value="MetI-like"/>
</dbReference>
<keyword evidence="5 7" id="KW-1133">Transmembrane helix</keyword>
<evidence type="ECO:0000256" key="1">
    <source>
        <dbReference type="ARBA" id="ARBA00004651"/>
    </source>
</evidence>
<evidence type="ECO:0000256" key="7">
    <source>
        <dbReference type="RuleBase" id="RU363032"/>
    </source>
</evidence>